<reference evidence="2 3" key="1">
    <citation type="journal article" date="2016" name="Nat. Commun.">
        <title>Ectomycorrhizal ecology is imprinted in the genome of the dominant symbiotic fungus Cenococcum geophilum.</title>
        <authorList>
            <consortium name="DOE Joint Genome Institute"/>
            <person name="Peter M."/>
            <person name="Kohler A."/>
            <person name="Ohm R.A."/>
            <person name="Kuo A."/>
            <person name="Krutzmann J."/>
            <person name="Morin E."/>
            <person name="Arend M."/>
            <person name="Barry K.W."/>
            <person name="Binder M."/>
            <person name="Choi C."/>
            <person name="Clum A."/>
            <person name="Copeland A."/>
            <person name="Grisel N."/>
            <person name="Haridas S."/>
            <person name="Kipfer T."/>
            <person name="LaButti K."/>
            <person name="Lindquist E."/>
            <person name="Lipzen A."/>
            <person name="Maire R."/>
            <person name="Meier B."/>
            <person name="Mihaltcheva S."/>
            <person name="Molinier V."/>
            <person name="Murat C."/>
            <person name="Poggeler S."/>
            <person name="Quandt C.A."/>
            <person name="Sperisen C."/>
            <person name="Tritt A."/>
            <person name="Tisserant E."/>
            <person name="Crous P.W."/>
            <person name="Henrissat B."/>
            <person name="Nehls U."/>
            <person name="Egli S."/>
            <person name="Spatafora J.W."/>
            <person name="Grigoriev I.V."/>
            <person name="Martin F.M."/>
        </authorList>
    </citation>
    <scope>NUCLEOTIDE SEQUENCE [LARGE SCALE GENOMIC DNA]</scope>
    <source>
        <strain evidence="2 3">CBS 459.81</strain>
    </source>
</reference>
<dbReference type="InterPro" id="IPR039719">
    <property type="entry name" value="FBXO28"/>
</dbReference>
<evidence type="ECO:0000313" key="2">
    <source>
        <dbReference type="EMBL" id="OCK84840.1"/>
    </source>
</evidence>
<dbReference type="InterPro" id="IPR036322">
    <property type="entry name" value="WD40_repeat_dom_sf"/>
</dbReference>
<dbReference type="Pfam" id="PF12937">
    <property type="entry name" value="F-box-like"/>
    <property type="match status" value="1"/>
</dbReference>
<dbReference type="InterPro" id="IPR036047">
    <property type="entry name" value="F-box-like_dom_sf"/>
</dbReference>
<dbReference type="SUPFAM" id="SSF81383">
    <property type="entry name" value="F-box domain"/>
    <property type="match status" value="1"/>
</dbReference>
<keyword evidence="3" id="KW-1185">Reference proteome</keyword>
<accession>A0A8E2EJ98</accession>
<proteinExistence type="predicted"/>
<gene>
    <name evidence="2" type="ORF">K432DRAFT_400791</name>
</gene>
<dbReference type="SUPFAM" id="SSF50978">
    <property type="entry name" value="WD40 repeat-like"/>
    <property type="match status" value="1"/>
</dbReference>
<dbReference type="PANTHER" id="PTHR13252:SF9">
    <property type="entry name" value="F-BOX ONLY PROTEIN 28"/>
    <property type="match status" value="1"/>
</dbReference>
<dbReference type="InterPro" id="IPR001810">
    <property type="entry name" value="F-box_dom"/>
</dbReference>
<dbReference type="EMBL" id="KV744829">
    <property type="protein sequence ID" value="OCK84840.1"/>
    <property type="molecule type" value="Genomic_DNA"/>
</dbReference>
<dbReference type="InterPro" id="IPR015943">
    <property type="entry name" value="WD40/YVTN_repeat-like_dom_sf"/>
</dbReference>
<dbReference type="PROSITE" id="PS50181">
    <property type="entry name" value="FBOX"/>
    <property type="match status" value="1"/>
</dbReference>
<dbReference type="PANTHER" id="PTHR13252">
    <property type="entry name" value="F-BOX ONLY PROTEIN 28"/>
    <property type="match status" value="1"/>
</dbReference>
<dbReference type="Gene3D" id="2.130.10.10">
    <property type="entry name" value="YVTN repeat-like/Quinoprotein amine dehydrogenase"/>
    <property type="match status" value="1"/>
</dbReference>
<dbReference type="AlphaFoldDB" id="A0A8E2EJ98"/>
<name>A0A8E2EJ98_9PEZI</name>
<sequence>MDVLPVEILLQIIAFLEPTDLVNLQYVSRRYLEICRDNTLWKTLCFEHSVAEVRRRRQLLYSQMDTRLAELARAMDNISGVPFHVRDVNALNAEMQEHRAAARRKAALVASWDPSYPGEKTNFYQEFIHRHAPHSISWFQDAQYGHREDRLHHEATGMGVLFNDAGQLADKLVAPLEDGSICIWDASGDHNRHGGIIDRSPIGLLSNRGPELDHEFRLTQNKAIMTETGAVECVSIDSRQKKGFFAVQNVLNEVDLRTLQVVSKTPYPFPITALSEARHPTPLTVGTNWTLHLHDTRKPAQVSGFGSSSRCELIAGTPSKTDFHRIQTGDFGGHVSLSQPGALSILHLPTSREWDGNGDIWVAGRFTSFLNYDRRFFPRLRGTVHSGARLSCLNAIPQPFVPLDLRLLRHYPSPAAIRQEKSIPGHTIIAAGEYKGKGSLELYSLSSDPTRSIISSDSRATRKQNSFYHNRQTASSSKLLSVAAHGTRIVFSDGDGNLKWVERDGFTPVRQLNINTEDSVNSQAMALNPGEGDIVQKIVPTVADSCTGGGEVPLGKDSLIVWTGDGKLGMVTFGRSPAFNVDDLDEQARTAQEEEHMRREREYGRELRRALERQAAELSWMRGYGL</sequence>
<dbReference type="Proteomes" id="UP000250266">
    <property type="component" value="Unassembled WGS sequence"/>
</dbReference>
<dbReference type="OrthoDB" id="3219396at2759"/>
<organism evidence="2 3">
    <name type="scientific">Lepidopterella palustris CBS 459.81</name>
    <dbReference type="NCBI Taxonomy" id="1314670"/>
    <lineage>
        <taxon>Eukaryota</taxon>
        <taxon>Fungi</taxon>
        <taxon>Dikarya</taxon>
        <taxon>Ascomycota</taxon>
        <taxon>Pezizomycotina</taxon>
        <taxon>Dothideomycetes</taxon>
        <taxon>Pleosporomycetidae</taxon>
        <taxon>Mytilinidiales</taxon>
        <taxon>Argynnaceae</taxon>
        <taxon>Lepidopterella</taxon>
    </lineage>
</organism>
<protein>
    <submittedName>
        <fullName evidence="2">F-box domain-containing protein</fullName>
    </submittedName>
</protein>
<evidence type="ECO:0000313" key="3">
    <source>
        <dbReference type="Proteomes" id="UP000250266"/>
    </source>
</evidence>
<dbReference type="GO" id="GO:0000209">
    <property type="term" value="P:protein polyubiquitination"/>
    <property type="evidence" value="ECO:0007669"/>
    <property type="project" value="TreeGrafter"/>
</dbReference>
<dbReference type="Gene3D" id="1.20.1280.50">
    <property type="match status" value="1"/>
</dbReference>
<dbReference type="SMART" id="SM00256">
    <property type="entry name" value="FBOX"/>
    <property type="match status" value="1"/>
</dbReference>
<feature type="domain" description="F-box" evidence="1">
    <location>
        <begin position="1"/>
        <end position="44"/>
    </location>
</feature>
<evidence type="ECO:0000259" key="1">
    <source>
        <dbReference type="PROSITE" id="PS50181"/>
    </source>
</evidence>